<dbReference type="NCBIfam" id="TIGR01784">
    <property type="entry name" value="T_den_put_tspse"/>
    <property type="match status" value="1"/>
</dbReference>
<dbReference type="InterPro" id="IPR051699">
    <property type="entry name" value="Rpn/YhgA-like_nuclease"/>
</dbReference>
<sequence length="178" mass="20777">MRCLKPLCSHPKTARDFLEIHLPEPLRKLCNLQTLRLEPTSFIEKSLRAYYSDVLWSVETSDGDGYIYCVIEHQSSAEKNMAFRLMRYATAAMQRHLDKGYDRVPLVVPLLFYHGETSPYPYSLNWLDEFDDPQLARQLYTEAFPLVDITIVPDDEIMQHRRIALLELIPKAYSRPAI</sequence>
<evidence type="ECO:0000313" key="4">
    <source>
        <dbReference type="Proteomes" id="UP000250991"/>
    </source>
</evidence>
<comment type="similarity">
    <text evidence="1">Belongs to the Rpn/YhgA-like nuclease family.</text>
</comment>
<evidence type="ECO:0000256" key="1">
    <source>
        <dbReference type="ARBA" id="ARBA00009787"/>
    </source>
</evidence>
<dbReference type="GO" id="GO:1990238">
    <property type="term" value="F:double-stranded DNA endonuclease activity"/>
    <property type="evidence" value="ECO:0007669"/>
    <property type="project" value="TreeGrafter"/>
</dbReference>
<organism evidence="3 4">
    <name type="scientific">Escherichia coli</name>
    <dbReference type="NCBI Taxonomy" id="562"/>
    <lineage>
        <taxon>Bacteria</taxon>
        <taxon>Pseudomonadati</taxon>
        <taxon>Pseudomonadota</taxon>
        <taxon>Gammaproteobacteria</taxon>
        <taxon>Enterobacterales</taxon>
        <taxon>Enterobacteriaceae</taxon>
        <taxon>Escherichia</taxon>
    </lineage>
</organism>
<dbReference type="GO" id="GO:0006310">
    <property type="term" value="P:DNA recombination"/>
    <property type="evidence" value="ECO:0007669"/>
    <property type="project" value="TreeGrafter"/>
</dbReference>
<evidence type="ECO:0000313" key="3">
    <source>
        <dbReference type="EMBL" id="SQD02947.1"/>
    </source>
</evidence>
<dbReference type="PANTHER" id="PTHR34611:SF2">
    <property type="entry name" value="INACTIVE RECOMBINATION-PROMOTING NUCLEASE-LIKE PROTEIN RPNE-RELATED"/>
    <property type="match status" value="1"/>
</dbReference>
<feature type="domain" description="Transposase (putative) YhgA-like" evidence="2">
    <location>
        <begin position="3"/>
        <end position="171"/>
    </location>
</feature>
<evidence type="ECO:0000259" key="2">
    <source>
        <dbReference type="Pfam" id="PF04754"/>
    </source>
</evidence>
<accession>A0A2X3JUV8</accession>
<name>A0A2X3JUV8_ECOLX</name>
<dbReference type="Pfam" id="PF04754">
    <property type="entry name" value="Transposase_31"/>
    <property type="match status" value="1"/>
</dbReference>
<reference evidence="3 4" key="1">
    <citation type="submission" date="2018-06" db="EMBL/GenBank/DDBJ databases">
        <authorList>
            <consortium name="Pathogen Informatics"/>
            <person name="Doyle S."/>
        </authorList>
    </citation>
    <scope>NUCLEOTIDE SEQUENCE [LARGE SCALE GENOMIC DNA]</scope>
    <source>
        <strain evidence="3 4">NCTC8009</strain>
    </source>
</reference>
<protein>
    <submittedName>
        <fullName evidence="3">Transposase YhgA family protein</fullName>
    </submittedName>
</protein>
<dbReference type="InterPro" id="IPR010106">
    <property type="entry name" value="RpnA"/>
</dbReference>
<dbReference type="Proteomes" id="UP000250991">
    <property type="component" value="Unassembled WGS sequence"/>
</dbReference>
<dbReference type="EMBL" id="UARW01000010">
    <property type="protein sequence ID" value="SQD02947.1"/>
    <property type="molecule type" value="Genomic_DNA"/>
</dbReference>
<dbReference type="STRING" id="585034.ECIAI1_2322"/>
<dbReference type="InterPro" id="IPR006842">
    <property type="entry name" value="Transposase_31"/>
</dbReference>
<dbReference type="AlphaFoldDB" id="A0A2X3JUV8"/>
<proteinExistence type="inferred from homology"/>
<gene>
    <name evidence="3" type="ORF">NCTC8009_03422</name>
</gene>
<dbReference type="PANTHER" id="PTHR34611">
    <property type="match status" value="1"/>
</dbReference>